<feature type="domain" description="DDE Tnp4" evidence="3">
    <location>
        <begin position="54"/>
        <end position="140"/>
    </location>
</feature>
<evidence type="ECO:0000259" key="3">
    <source>
        <dbReference type="Pfam" id="PF13359"/>
    </source>
</evidence>
<comment type="caution">
    <text evidence="4">The sequence shown here is derived from an EMBL/GenBank/DDBJ whole genome shotgun (WGS) entry which is preliminary data.</text>
</comment>
<keyword evidence="5" id="KW-1185">Reference proteome</keyword>
<dbReference type="EMBL" id="JAMKFB020000009">
    <property type="protein sequence ID" value="KAL0185365.1"/>
    <property type="molecule type" value="Genomic_DNA"/>
</dbReference>
<feature type="non-terminal residue" evidence="4">
    <location>
        <position position="1"/>
    </location>
</feature>
<evidence type="ECO:0000313" key="5">
    <source>
        <dbReference type="Proteomes" id="UP001529510"/>
    </source>
</evidence>
<name>A0ABD0QHS9_CIRMR</name>
<protein>
    <recommendedName>
        <fullName evidence="3">DDE Tnp4 domain-containing protein</fullName>
    </recommendedName>
</protein>
<organism evidence="4 5">
    <name type="scientific">Cirrhinus mrigala</name>
    <name type="common">Mrigala</name>
    <dbReference type="NCBI Taxonomy" id="683832"/>
    <lineage>
        <taxon>Eukaryota</taxon>
        <taxon>Metazoa</taxon>
        <taxon>Chordata</taxon>
        <taxon>Craniata</taxon>
        <taxon>Vertebrata</taxon>
        <taxon>Euteleostomi</taxon>
        <taxon>Actinopterygii</taxon>
        <taxon>Neopterygii</taxon>
        <taxon>Teleostei</taxon>
        <taxon>Ostariophysi</taxon>
        <taxon>Cypriniformes</taxon>
        <taxon>Cyprinidae</taxon>
        <taxon>Labeoninae</taxon>
        <taxon>Labeonini</taxon>
        <taxon>Cirrhinus</taxon>
    </lineage>
</organism>
<dbReference type="InterPro" id="IPR027806">
    <property type="entry name" value="HARBI1_dom"/>
</dbReference>
<keyword evidence="2" id="KW-0479">Metal-binding</keyword>
<reference evidence="4 5" key="1">
    <citation type="submission" date="2024-05" db="EMBL/GenBank/DDBJ databases">
        <title>Genome sequencing and assembly of Indian major carp, Cirrhinus mrigala (Hamilton, 1822).</title>
        <authorList>
            <person name="Mohindra V."/>
            <person name="Chowdhury L.M."/>
            <person name="Lal K."/>
            <person name="Jena J.K."/>
        </authorList>
    </citation>
    <scope>NUCLEOTIDE SEQUENCE [LARGE SCALE GENOMIC DNA]</scope>
    <source>
        <strain evidence="4">CM1030</strain>
        <tissue evidence="4">Blood</tissue>
    </source>
</reference>
<proteinExistence type="predicted"/>
<dbReference type="GO" id="GO:0046872">
    <property type="term" value="F:metal ion binding"/>
    <property type="evidence" value="ECO:0007669"/>
    <property type="project" value="UniProtKB-KW"/>
</dbReference>
<gene>
    <name evidence="4" type="ORF">M9458_021062</name>
</gene>
<evidence type="ECO:0000256" key="1">
    <source>
        <dbReference type="ARBA" id="ARBA00001968"/>
    </source>
</evidence>
<dbReference type="Pfam" id="PF13359">
    <property type="entry name" value="DDE_Tnp_4"/>
    <property type="match status" value="1"/>
</dbReference>
<evidence type="ECO:0000256" key="2">
    <source>
        <dbReference type="ARBA" id="ARBA00022723"/>
    </source>
</evidence>
<evidence type="ECO:0000313" key="4">
    <source>
        <dbReference type="EMBL" id="KAL0185365.1"/>
    </source>
</evidence>
<dbReference type="AlphaFoldDB" id="A0ABD0QHS9"/>
<comment type="cofactor">
    <cofactor evidence="1">
        <name>a divalent metal cation</name>
        <dbReference type="ChEBI" id="CHEBI:60240"/>
    </cofactor>
</comment>
<dbReference type="Proteomes" id="UP001529510">
    <property type="component" value="Unassembled WGS sequence"/>
</dbReference>
<sequence length="152" mass="17004">VGWSTVSNIVPEVAKAIWEGLVDQYMPVPQEEDWQSISQDFSVHWNFPNCFGAIDGKHVVIQASPNYNGTYSILLLAVVDANYCFRVINVDAYGHGSDDGILRDSAFGRALEAEHLRPLPYSFVADEAFPLRRHLLQPYPSANMYGTGEIKE</sequence>
<accession>A0ABD0QHS9</accession>